<comment type="caution">
    <text evidence="2">The sequence shown here is derived from an EMBL/GenBank/DDBJ whole genome shotgun (WGS) entry which is preliminary data.</text>
</comment>
<organism evidence="2">
    <name type="scientific">Anaerolinea thermolimosa</name>
    <dbReference type="NCBI Taxonomy" id="229919"/>
    <lineage>
        <taxon>Bacteria</taxon>
        <taxon>Bacillati</taxon>
        <taxon>Chloroflexota</taxon>
        <taxon>Anaerolineae</taxon>
        <taxon>Anaerolineales</taxon>
        <taxon>Anaerolineaceae</taxon>
        <taxon>Anaerolinea</taxon>
    </lineage>
</organism>
<feature type="compositionally biased region" description="Basic and acidic residues" evidence="1">
    <location>
        <begin position="1"/>
        <end position="14"/>
    </location>
</feature>
<gene>
    <name evidence="2" type="ORF">ENT37_10185</name>
</gene>
<proteinExistence type="predicted"/>
<dbReference type="AlphaFoldDB" id="A0A7C4PMM2"/>
<protein>
    <submittedName>
        <fullName evidence="2">Uncharacterized protein</fullName>
    </submittedName>
</protein>
<evidence type="ECO:0000313" key="2">
    <source>
        <dbReference type="EMBL" id="HGS22225.1"/>
    </source>
</evidence>
<accession>A0A7C4PMM2</accession>
<feature type="region of interest" description="Disordered" evidence="1">
    <location>
        <begin position="1"/>
        <end position="21"/>
    </location>
</feature>
<sequence length="71" mass="8168">MRKLTKAEEEERSKLQARVLSSPDTLEEAEAILRDLERWLKDHPDDDQLLGEGEGLIMLREALKLIKRPGS</sequence>
<evidence type="ECO:0000256" key="1">
    <source>
        <dbReference type="SAM" id="MobiDB-lite"/>
    </source>
</evidence>
<name>A0A7C4PMM2_9CHLR</name>
<reference evidence="2" key="1">
    <citation type="journal article" date="2020" name="mSystems">
        <title>Genome- and Community-Level Interaction Insights into Carbon Utilization and Element Cycling Functions of Hydrothermarchaeota in Hydrothermal Sediment.</title>
        <authorList>
            <person name="Zhou Z."/>
            <person name="Liu Y."/>
            <person name="Xu W."/>
            <person name="Pan J."/>
            <person name="Luo Z.H."/>
            <person name="Li M."/>
        </authorList>
    </citation>
    <scope>NUCLEOTIDE SEQUENCE [LARGE SCALE GENOMIC DNA]</scope>
    <source>
        <strain evidence="2">SpSt-573</strain>
    </source>
</reference>
<dbReference type="EMBL" id="DSYK01000498">
    <property type="protein sequence ID" value="HGS22225.1"/>
    <property type="molecule type" value="Genomic_DNA"/>
</dbReference>